<protein>
    <submittedName>
        <fullName evidence="1">Uncharacterized protein</fullName>
    </submittedName>
</protein>
<evidence type="ECO:0000313" key="2">
    <source>
        <dbReference type="Proteomes" id="UP000828048"/>
    </source>
</evidence>
<dbReference type="Proteomes" id="UP000828048">
    <property type="component" value="Chromosome 12"/>
</dbReference>
<dbReference type="EMBL" id="CM037162">
    <property type="protein sequence ID" value="KAH7864543.1"/>
    <property type="molecule type" value="Genomic_DNA"/>
</dbReference>
<organism evidence="1 2">
    <name type="scientific">Vaccinium darrowii</name>
    <dbReference type="NCBI Taxonomy" id="229202"/>
    <lineage>
        <taxon>Eukaryota</taxon>
        <taxon>Viridiplantae</taxon>
        <taxon>Streptophyta</taxon>
        <taxon>Embryophyta</taxon>
        <taxon>Tracheophyta</taxon>
        <taxon>Spermatophyta</taxon>
        <taxon>Magnoliopsida</taxon>
        <taxon>eudicotyledons</taxon>
        <taxon>Gunneridae</taxon>
        <taxon>Pentapetalae</taxon>
        <taxon>asterids</taxon>
        <taxon>Ericales</taxon>
        <taxon>Ericaceae</taxon>
        <taxon>Vaccinioideae</taxon>
        <taxon>Vaccinieae</taxon>
        <taxon>Vaccinium</taxon>
    </lineage>
</organism>
<reference evidence="1 2" key="1">
    <citation type="journal article" date="2021" name="Hortic Res">
        <title>High-quality reference genome and annotation aids understanding of berry development for evergreen blueberry (Vaccinium darrowii).</title>
        <authorList>
            <person name="Yu J."/>
            <person name="Hulse-Kemp A.M."/>
            <person name="Babiker E."/>
            <person name="Staton M."/>
        </authorList>
    </citation>
    <scope>NUCLEOTIDE SEQUENCE [LARGE SCALE GENOMIC DNA]</scope>
    <source>
        <strain evidence="2">cv. NJ 8807/NJ 8810</strain>
        <tissue evidence="1">Young leaf</tissue>
    </source>
</reference>
<name>A0ACB7ZGK0_9ERIC</name>
<gene>
    <name evidence="1" type="ORF">Vadar_030752</name>
</gene>
<sequence length="297" mass="33916">MGPFPVSHGFDYILLAVDYVSKWVEAIPTRTSDSKVVLEFLKSNVLSRFGMPRAIISDQGTHFCNRSFEALMRKYGISHKVSTAYHPQTNGQAELANREIKGILEKTVNPSRKDWSLRLIDELWAYRTAYKTVLGVSPYRLVYGKACHLPVEMEHKAHWAIQTVNASLPEAGAHRKLQLCELEEIRNDAYESTSIYKAKVKAYHDRNIQRKTFSVGQKVLLYNSRIHLFPGKLRSRWDGPYIVHKVYPNGSIDVCDPKYSNIFKVNGLRLKPFLDVIDVGEPEEDLVDPVYSDTSVV</sequence>
<accession>A0ACB7ZGK0</accession>
<keyword evidence="2" id="KW-1185">Reference proteome</keyword>
<evidence type="ECO:0000313" key="1">
    <source>
        <dbReference type="EMBL" id="KAH7864543.1"/>
    </source>
</evidence>
<proteinExistence type="predicted"/>
<comment type="caution">
    <text evidence="1">The sequence shown here is derived from an EMBL/GenBank/DDBJ whole genome shotgun (WGS) entry which is preliminary data.</text>
</comment>